<keyword evidence="2" id="KW-0723">Serine/threonine-protein kinase</keyword>
<organism evidence="7 8">
    <name type="scientific">Citrullus colocynthis</name>
    <name type="common">colocynth</name>
    <dbReference type="NCBI Taxonomy" id="252529"/>
    <lineage>
        <taxon>Eukaryota</taxon>
        <taxon>Viridiplantae</taxon>
        <taxon>Streptophyta</taxon>
        <taxon>Embryophyta</taxon>
        <taxon>Tracheophyta</taxon>
        <taxon>Spermatophyta</taxon>
        <taxon>Magnoliopsida</taxon>
        <taxon>eudicotyledons</taxon>
        <taxon>Gunneridae</taxon>
        <taxon>Pentapetalae</taxon>
        <taxon>rosids</taxon>
        <taxon>fabids</taxon>
        <taxon>Cucurbitales</taxon>
        <taxon>Cucurbitaceae</taxon>
        <taxon>Benincaseae</taxon>
        <taxon>Citrullus</taxon>
    </lineage>
</organism>
<dbReference type="InterPro" id="IPR011009">
    <property type="entry name" value="Kinase-like_dom_sf"/>
</dbReference>
<dbReference type="Pfam" id="PF00069">
    <property type="entry name" value="Pkinase"/>
    <property type="match status" value="1"/>
</dbReference>
<keyword evidence="2" id="KW-0808">Transferase</keyword>
<keyword evidence="8" id="KW-1185">Reference proteome</keyword>
<evidence type="ECO:0000256" key="5">
    <source>
        <dbReference type="SAM" id="MobiDB-lite"/>
    </source>
</evidence>
<evidence type="ECO:0000313" key="8">
    <source>
        <dbReference type="Proteomes" id="UP001642487"/>
    </source>
</evidence>
<feature type="region of interest" description="Disordered" evidence="5">
    <location>
        <begin position="165"/>
        <end position="191"/>
    </location>
</feature>
<keyword evidence="2" id="KW-0418">Kinase</keyword>
<accession>A0ABP0YHV7</accession>
<feature type="domain" description="Protein kinase" evidence="6">
    <location>
        <begin position="1"/>
        <end position="164"/>
    </location>
</feature>
<dbReference type="PROSITE" id="PS50011">
    <property type="entry name" value="PROTEIN_KINASE_DOM"/>
    <property type="match status" value="1"/>
</dbReference>
<dbReference type="EMBL" id="OZ021738">
    <property type="protein sequence ID" value="CAK9320088.1"/>
    <property type="molecule type" value="Genomic_DNA"/>
</dbReference>
<gene>
    <name evidence="7" type="ORF">CITCOLO1_LOCUS12129</name>
</gene>
<keyword evidence="3" id="KW-0472">Membrane</keyword>
<reference evidence="7 8" key="1">
    <citation type="submission" date="2024-03" db="EMBL/GenBank/DDBJ databases">
        <authorList>
            <person name="Gkanogiannis A."/>
            <person name="Becerra Lopez-Lavalle L."/>
        </authorList>
    </citation>
    <scope>NUCLEOTIDE SEQUENCE [LARGE SCALE GENOMIC DNA]</scope>
</reference>
<dbReference type="Gene3D" id="1.10.510.10">
    <property type="entry name" value="Transferase(Phosphotransferase) domain 1"/>
    <property type="match status" value="1"/>
</dbReference>
<protein>
    <recommendedName>
        <fullName evidence="6">Protein kinase domain-containing protein</fullName>
    </recommendedName>
</protein>
<evidence type="ECO:0000256" key="3">
    <source>
        <dbReference type="ARBA" id="ARBA00023136"/>
    </source>
</evidence>
<dbReference type="PANTHER" id="PTHR47985">
    <property type="entry name" value="OS07G0668900 PROTEIN"/>
    <property type="match status" value="1"/>
</dbReference>
<evidence type="ECO:0000259" key="6">
    <source>
        <dbReference type="PROSITE" id="PS50011"/>
    </source>
</evidence>
<proteinExistence type="predicted"/>
<dbReference type="PANTHER" id="PTHR47985:SF44">
    <property type="entry name" value="SERINE_THREONINE-PROTEIN KINASE PBS1"/>
    <property type="match status" value="1"/>
</dbReference>
<evidence type="ECO:0000256" key="1">
    <source>
        <dbReference type="ARBA" id="ARBA00004193"/>
    </source>
</evidence>
<name>A0ABP0YHV7_9ROSI</name>
<evidence type="ECO:0000313" key="7">
    <source>
        <dbReference type="EMBL" id="CAK9320088.1"/>
    </source>
</evidence>
<dbReference type="InterPro" id="IPR000719">
    <property type="entry name" value="Prot_kinase_dom"/>
</dbReference>
<keyword evidence="4" id="KW-0449">Lipoprotein</keyword>
<sequence length="212" mass="24210">FFPNELCRSWLPAIFLCCTTLISQTRTTALNRIVIVELSFGIWVPIVGTMGYAAPEYVQTGRLTSKTDVWSYGVFLYELITGRVPIDRNRPKSEQKLLEWVKPYLADTKKFQLILDPRLKGKSHIKSAYKLSNVANRCLVRNPKNRPKMSDILEMVSRIAEAWTETGNSQTPLESLTPSKTPKAAESNTIDSQHRENGWFPCLRATKLLRTY</sequence>
<evidence type="ECO:0000256" key="2">
    <source>
        <dbReference type="ARBA" id="ARBA00022527"/>
    </source>
</evidence>
<dbReference type="Proteomes" id="UP001642487">
    <property type="component" value="Chromosome 4"/>
</dbReference>
<feature type="non-terminal residue" evidence="7">
    <location>
        <position position="1"/>
    </location>
</feature>
<comment type="subcellular location">
    <subcellularLocation>
        <location evidence="1">Cell membrane</location>
        <topology evidence="1">Lipid-anchor</topology>
    </subcellularLocation>
</comment>
<evidence type="ECO:0000256" key="4">
    <source>
        <dbReference type="ARBA" id="ARBA00023288"/>
    </source>
</evidence>
<dbReference type="SUPFAM" id="SSF56112">
    <property type="entry name" value="Protein kinase-like (PK-like)"/>
    <property type="match status" value="1"/>
</dbReference>